<proteinExistence type="predicted"/>
<dbReference type="AlphaFoldDB" id="A0A8X6S881"/>
<reference evidence="1" key="1">
    <citation type="submission" date="2020-08" db="EMBL/GenBank/DDBJ databases">
        <title>Multicomponent nature underlies the extraordinary mechanical properties of spider dragline silk.</title>
        <authorList>
            <person name="Kono N."/>
            <person name="Nakamura H."/>
            <person name="Mori M."/>
            <person name="Yoshida Y."/>
            <person name="Ohtoshi R."/>
            <person name="Malay A.D."/>
            <person name="Moran D.A.P."/>
            <person name="Tomita M."/>
            <person name="Numata K."/>
            <person name="Arakawa K."/>
        </authorList>
    </citation>
    <scope>NUCLEOTIDE SEQUENCE</scope>
</reference>
<dbReference type="Proteomes" id="UP000887159">
    <property type="component" value="Unassembled WGS sequence"/>
</dbReference>
<gene>
    <name evidence="1" type="ORF">TNCV_2991301</name>
</gene>
<keyword evidence="2" id="KW-1185">Reference proteome</keyword>
<accession>A0A8X6S881</accession>
<organism evidence="1 2">
    <name type="scientific">Trichonephila clavipes</name>
    <name type="common">Golden silk orbweaver</name>
    <name type="synonym">Nephila clavipes</name>
    <dbReference type="NCBI Taxonomy" id="2585209"/>
    <lineage>
        <taxon>Eukaryota</taxon>
        <taxon>Metazoa</taxon>
        <taxon>Ecdysozoa</taxon>
        <taxon>Arthropoda</taxon>
        <taxon>Chelicerata</taxon>
        <taxon>Arachnida</taxon>
        <taxon>Araneae</taxon>
        <taxon>Araneomorphae</taxon>
        <taxon>Entelegynae</taxon>
        <taxon>Araneoidea</taxon>
        <taxon>Nephilidae</taxon>
        <taxon>Trichonephila</taxon>
    </lineage>
</organism>
<name>A0A8X6S881_TRICX</name>
<comment type="caution">
    <text evidence="1">The sequence shown here is derived from an EMBL/GenBank/DDBJ whole genome shotgun (WGS) entry which is preliminary data.</text>
</comment>
<protein>
    <submittedName>
        <fullName evidence="1">Uncharacterized protein</fullName>
    </submittedName>
</protein>
<evidence type="ECO:0000313" key="1">
    <source>
        <dbReference type="EMBL" id="GFY09212.1"/>
    </source>
</evidence>
<sequence>MRRTQIQPSQTIQHDEVLNERTGPIKHIGNFREATFAEIFFEKPFLRIDPHCTVSEAESPENLLYCCIAGSSTNFALK</sequence>
<dbReference type="EMBL" id="BMAU01021287">
    <property type="protein sequence ID" value="GFY09212.1"/>
    <property type="molecule type" value="Genomic_DNA"/>
</dbReference>
<evidence type="ECO:0000313" key="2">
    <source>
        <dbReference type="Proteomes" id="UP000887159"/>
    </source>
</evidence>